<protein>
    <submittedName>
        <fullName evidence="1">Uncharacterized protein</fullName>
    </submittedName>
</protein>
<gene>
    <name evidence="1" type="ORF">MERR_LOCUS35597</name>
</gene>
<name>A0A6D2K5K7_9BRAS</name>
<comment type="caution">
    <text evidence="1">The sequence shown here is derived from an EMBL/GenBank/DDBJ whole genome shotgun (WGS) entry which is preliminary data.</text>
</comment>
<dbReference type="AlphaFoldDB" id="A0A6D2K5K7"/>
<evidence type="ECO:0000313" key="1">
    <source>
        <dbReference type="EMBL" id="CAA7048362.1"/>
    </source>
</evidence>
<sequence>MWDKLKIISSHVSKLYSEKIPPGSLCSARKDGSTIFGDWSSPEDPLDCIVQRGSPKVLKSSFVLGSRSEGRPHRHCFHITFGNIEFPLDEQV</sequence>
<evidence type="ECO:0000313" key="2">
    <source>
        <dbReference type="Proteomes" id="UP000467841"/>
    </source>
</evidence>
<keyword evidence="2" id="KW-1185">Reference proteome</keyword>
<accession>A0A6D2K5K7</accession>
<reference evidence="1" key="1">
    <citation type="submission" date="2020-01" db="EMBL/GenBank/DDBJ databases">
        <authorList>
            <person name="Mishra B."/>
        </authorList>
    </citation>
    <scope>NUCLEOTIDE SEQUENCE [LARGE SCALE GENOMIC DNA]</scope>
</reference>
<dbReference type="Proteomes" id="UP000467841">
    <property type="component" value="Unassembled WGS sequence"/>
</dbReference>
<dbReference type="EMBL" id="CACVBM020001385">
    <property type="protein sequence ID" value="CAA7048362.1"/>
    <property type="molecule type" value="Genomic_DNA"/>
</dbReference>
<organism evidence="1 2">
    <name type="scientific">Microthlaspi erraticum</name>
    <dbReference type="NCBI Taxonomy" id="1685480"/>
    <lineage>
        <taxon>Eukaryota</taxon>
        <taxon>Viridiplantae</taxon>
        <taxon>Streptophyta</taxon>
        <taxon>Embryophyta</taxon>
        <taxon>Tracheophyta</taxon>
        <taxon>Spermatophyta</taxon>
        <taxon>Magnoliopsida</taxon>
        <taxon>eudicotyledons</taxon>
        <taxon>Gunneridae</taxon>
        <taxon>Pentapetalae</taxon>
        <taxon>rosids</taxon>
        <taxon>malvids</taxon>
        <taxon>Brassicales</taxon>
        <taxon>Brassicaceae</taxon>
        <taxon>Coluteocarpeae</taxon>
        <taxon>Microthlaspi</taxon>
    </lineage>
</organism>
<proteinExistence type="predicted"/>